<evidence type="ECO:0000256" key="3">
    <source>
        <dbReference type="ARBA" id="ARBA00023163"/>
    </source>
</evidence>
<dbReference type="SMART" id="SM00895">
    <property type="entry name" value="FCD"/>
    <property type="match status" value="1"/>
</dbReference>
<evidence type="ECO:0000256" key="4">
    <source>
        <dbReference type="SAM" id="MobiDB-lite"/>
    </source>
</evidence>
<dbReference type="AlphaFoldDB" id="A0A975D6S0"/>
<sequence>MNSPIANETGRRGVRKRTDDNSVSRGRGKAAAAASVEVDQGAGGSLVQQAIRAVGNYMRDNGLRPGDTLPGEKYFGDELGVSRAVMREAFGALGALQIIDIARGRKPKVSHVDGSLFATSIVHGFNTSQISILDVWEVRKTVELRATEMAATARTDQELKEIQDIVEAIAMHMDDPDLVSQYNAEFHYAIARASHNVLFAQILASFAPITRIATRAAWKACTTKAMKQAQVTRHKAIVRAIARKDAVAATDAMRQLFDDAIRENWSRLAAHRFSFDPFFDQGQRPALKA</sequence>
<protein>
    <submittedName>
        <fullName evidence="6">FadR family transcriptional regulator</fullName>
    </submittedName>
</protein>
<dbReference type="Pfam" id="PF07729">
    <property type="entry name" value="FCD"/>
    <property type="match status" value="1"/>
</dbReference>
<dbReference type="Pfam" id="PF00392">
    <property type="entry name" value="GntR"/>
    <property type="match status" value="1"/>
</dbReference>
<dbReference type="InterPro" id="IPR036390">
    <property type="entry name" value="WH_DNA-bd_sf"/>
</dbReference>
<dbReference type="InterPro" id="IPR036388">
    <property type="entry name" value="WH-like_DNA-bd_sf"/>
</dbReference>
<dbReference type="PANTHER" id="PTHR43537:SF5">
    <property type="entry name" value="UXU OPERON TRANSCRIPTIONAL REGULATOR"/>
    <property type="match status" value="1"/>
</dbReference>
<keyword evidence="2" id="KW-0238">DNA-binding</keyword>
<feature type="region of interest" description="Disordered" evidence="4">
    <location>
        <begin position="1"/>
        <end position="34"/>
    </location>
</feature>
<dbReference type="PANTHER" id="PTHR43537">
    <property type="entry name" value="TRANSCRIPTIONAL REGULATOR, GNTR FAMILY"/>
    <property type="match status" value="1"/>
</dbReference>
<dbReference type="Gene3D" id="1.20.120.530">
    <property type="entry name" value="GntR ligand-binding domain-like"/>
    <property type="match status" value="1"/>
</dbReference>
<dbReference type="RefSeq" id="WP_016746835.1">
    <property type="nucleotide sequence ID" value="NZ_CP059319.1"/>
</dbReference>
<keyword evidence="3" id="KW-0804">Transcription</keyword>
<dbReference type="InterPro" id="IPR008920">
    <property type="entry name" value="TF_FadR/GntR_C"/>
</dbReference>
<proteinExistence type="predicted"/>
<dbReference type="Proteomes" id="UP000664914">
    <property type="component" value="Chromosome"/>
</dbReference>
<accession>A0A975D6S0</accession>
<reference evidence="6" key="1">
    <citation type="submission" date="2020-07" db="EMBL/GenBank/DDBJ databases">
        <authorList>
            <person name="Camacho E."/>
        </authorList>
    </citation>
    <scope>NUCLEOTIDE SEQUENCE</scope>
    <source>
        <strain evidence="6">MPO218</strain>
    </source>
</reference>
<feature type="domain" description="HTH gntR-type" evidence="5">
    <location>
        <begin position="44"/>
        <end position="112"/>
    </location>
</feature>
<evidence type="ECO:0000256" key="2">
    <source>
        <dbReference type="ARBA" id="ARBA00023125"/>
    </source>
</evidence>
<keyword evidence="1" id="KW-0805">Transcription regulation</keyword>
<name>A0A975D6S0_9SPHN</name>
<dbReference type="GO" id="GO:0003677">
    <property type="term" value="F:DNA binding"/>
    <property type="evidence" value="ECO:0007669"/>
    <property type="project" value="UniProtKB-KW"/>
</dbReference>
<dbReference type="PROSITE" id="PS50949">
    <property type="entry name" value="HTH_GNTR"/>
    <property type="match status" value="1"/>
</dbReference>
<organism evidence="6 7">
    <name type="scientific">Rhizorhabdus wittichii</name>
    <dbReference type="NCBI Taxonomy" id="160791"/>
    <lineage>
        <taxon>Bacteria</taxon>
        <taxon>Pseudomonadati</taxon>
        <taxon>Pseudomonadota</taxon>
        <taxon>Alphaproteobacteria</taxon>
        <taxon>Sphingomonadales</taxon>
        <taxon>Sphingomonadaceae</taxon>
        <taxon>Rhizorhabdus</taxon>
    </lineage>
</organism>
<dbReference type="SUPFAM" id="SSF46785">
    <property type="entry name" value="Winged helix' DNA-binding domain"/>
    <property type="match status" value="1"/>
</dbReference>
<dbReference type="InterPro" id="IPR011711">
    <property type="entry name" value="GntR_C"/>
</dbReference>
<evidence type="ECO:0000259" key="5">
    <source>
        <dbReference type="PROSITE" id="PS50949"/>
    </source>
</evidence>
<evidence type="ECO:0000313" key="6">
    <source>
        <dbReference type="EMBL" id="QTH23961.1"/>
    </source>
</evidence>
<dbReference type="GO" id="GO:0003700">
    <property type="term" value="F:DNA-binding transcription factor activity"/>
    <property type="evidence" value="ECO:0007669"/>
    <property type="project" value="InterPro"/>
</dbReference>
<gene>
    <name evidence="6" type="ORF">HRJ34_10880</name>
</gene>
<dbReference type="EMBL" id="CP059319">
    <property type="protein sequence ID" value="QTH23961.1"/>
    <property type="molecule type" value="Genomic_DNA"/>
</dbReference>
<dbReference type="Gene3D" id="1.10.10.10">
    <property type="entry name" value="Winged helix-like DNA-binding domain superfamily/Winged helix DNA-binding domain"/>
    <property type="match status" value="1"/>
</dbReference>
<evidence type="ECO:0000313" key="7">
    <source>
        <dbReference type="Proteomes" id="UP000664914"/>
    </source>
</evidence>
<evidence type="ECO:0000256" key="1">
    <source>
        <dbReference type="ARBA" id="ARBA00023015"/>
    </source>
</evidence>
<dbReference type="InterPro" id="IPR000524">
    <property type="entry name" value="Tscrpt_reg_HTH_GntR"/>
</dbReference>
<reference evidence="6" key="2">
    <citation type="submission" date="2021-04" db="EMBL/GenBank/DDBJ databases">
        <title>Isolation and genomic analysis of the ibuprofen-degrading bacterium Sphingomonas strain MPO218.</title>
        <authorList>
            <person name="Aulestia M."/>
            <person name="Flores A."/>
            <person name="Mangas E.L."/>
            <person name="Perez-Pulido A.J."/>
            <person name="Santero E."/>
            <person name="Camacho E.M."/>
        </authorList>
    </citation>
    <scope>NUCLEOTIDE SEQUENCE</scope>
    <source>
        <strain evidence="6">MPO218</strain>
    </source>
</reference>
<dbReference type="SUPFAM" id="SSF48008">
    <property type="entry name" value="GntR ligand-binding domain-like"/>
    <property type="match status" value="1"/>
</dbReference>